<name>A0A1Q8QX59_9FIRM</name>
<feature type="compositionally biased region" description="Low complexity" evidence="1">
    <location>
        <begin position="192"/>
        <end position="206"/>
    </location>
</feature>
<feature type="compositionally biased region" description="Basic and acidic residues" evidence="1">
    <location>
        <begin position="250"/>
        <end position="277"/>
    </location>
</feature>
<feature type="region of interest" description="Disordered" evidence="1">
    <location>
        <begin position="117"/>
        <end position="152"/>
    </location>
</feature>
<dbReference type="Pfam" id="PF18915">
    <property type="entry name" value="DUF5667"/>
    <property type="match status" value="1"/>
</dbReference>
<comment type="caution">
    <text evidence="3">The sequence shown here is derived from an EMBL/GenBank/DDBJ whole genome shotgun (WGS) entry which is preliminary data.</text>
</comment>
<evidence type="ECO:0000313" key="4">
    <source>
        <dbReference type="Proteomes" id="UP000186102"/>
    </source>
</evidence>
<keyword evidence="4" id="KW-1185">Reference proteome</keyword>
<proteinExistence type="predicted"/>
<evidence type="ECO:0000256" key="1">
    <source>
        <dbReference type="SAM" id="MobiDB-lite"/>
    </source>
</evidence>
<dbReference type="AlphaFoldDB" id="A0A1Q8QX59"/>
<feature type="region of interest" description="Disordered" evidence="1">
    <location>
        <begin position="177"/>
        <end position="277"/>
    </location>
</feature>
<protein>
    <recommendedName>
        <fullName evidence="2">DUF5667 domain-containing protein</fullName>
    </recommendedName>
</protein>
<feature type="compositionally biased region" description="Low complexity" evidence="1">
    <location>
        <begin position="120"/>
        <end position="152"/>
    </location>
</feature>
<feature type="domain" description="DUF5667" evidence="2">
    <location>
        <begin position="2"/>
        <end position="93"/>
    </location>
</feature>
<dbReference type="Proteomes" id="UP000186102">
    <property type="component" value="Unassembled WGS sequence"/>
</dbReference>
<dbReference type="STRING" id="1888891.DSOL_2218"/>
<dbReference type="InterPro" id="IPR043725">
    <property type="entry name" value="DUF5667"/>
</dbReference>
<gene>
    <name evidence="3" type="ORF">DSOL_2218</name>
</gene>
<organism evidence="3 4">
    <name type="scientific">Desulfosporosinus metallidurans</name>
    <dbReference type="NCBI Taxonomy" id="1888891"/>
    <lineage>
        <taxon>Bacteria</taxon>
        <taxon>Bacillati</taxon>
        <taxon>Bacillota</taxon>
        <taxon>Clostridia</taxon>
        <taxon>Eubacteriales</taxon>
        <taxon>Desulfitobacteriaceae</taxon>
        <taxon>Desulfosporosinus</taxon>
    </lineage>
</organism>
<evidence type="ECO:0000313" key="3">
    <source>
        <dbReference type="EMBL" id="OLN31923.1"/>
    </source>
</evidence>
<dbReference type="EMBL" id="MLBF01000013">
    <property type="protein sequence ID" value="OLN31923.1"/>
    <property type="molecule type" value="Genomic_DNA"/>
</dbReference>
<reference evidence="3 4" key="1">
    <citation type="submission" date="2016-09" db="EMBL/GenBank/DDBJ databases">
        <title>Complete genome of Desulfosporosinus sp. OL.</title>
        <authorList>
            <person name="Mardanov A."/>
            <person name="Beletsky A."/>
            <person name="Panova A."/>
            <person name="Karnachuk O."/>
            <person name="Ravin N."/>
        </authorList>
    </citation>
    <scope>NUCLEOTIDE SEQUENCE [LARGE SCALE GENOMIC DNA]</scope>
    <source>
        <strain evidence="3 4">OL</strain>
    </source>
</reference>
<sequence>MLTFDPARKAELSERHALANLAEAQKLMKEDKADEAQVALNKYADKITMAQEFLTQVKDPSSEAAKNLVIALSNVNTNNIQVLSSLLDKLPPQAAQKLALNVVRSMEKAVAKMEKEGAKVAPVTTPTNTTTTPTTTTTVTTPGTTPATSGTSVTDAKMLENQAKIALKEFKKSLKKEKISVEDQGDQDEKQQNQQNQQNQQDQGEQNNEDKNLNQTPTPQAQSTPQSQPTHVTVAPVNPPTAPTVTRLSEQNKDGMHKQAENGNDKGREKEGNQRDK</sequence>
<accession>A0A1Q8QX59</accession>
<evidence type="ECO:0000259" key="2">
    <source>
        <dbReference type="Pfam" id="PF18915"/>
    </source>
</evidence>
<feature type="compositionally biased region" description="Low complexity" evidence="1">
    <location>
        <begin position="215"/>
        <end position="236"/>
    </location>
</feature>
<feature type="compositionally biased region" description="Basic and acidic residues" evidence="1">
    <location>
        <begin position="177"/>
        <end position="191"/>
    </location>
</feature>